<dbReference type="AlphaFoldDB" id="A0A504YVB0"/>
<dbReference type="Proteomes" id="UP000316759">
    <property type="component" value="Unassembled WGS sequence"/>
</dbReference>
<keyword evidence="3" id="KW-1185">Reference proteome</keyword>
<name>A0A504YVB0_FASGI</name>
<protein>
    <submittedName>
        <fullName evidence="2">Uncharacterized protein</fullName>
    </submittedName>
</protein>
<gene>
    <name evidence="2" type="ORF">FGIG_11598</name>
</gene>
<sequence length="214" mass="23661">MQSASAEDGPPAKISSLTPAPHVPIDSIFQRISPDRLDTSVPFVNPASNVNSCANQVELNGEYHRVPLHVFPDPTCTNMPIRSLGQLLAEIGQENIFPLPNYLYGSQPIDMSSFPAIPVCDPNSASTGPISGPTNRPNSFGDFEQQQSSSQNSPSTMLHFAPMHPPPPQPPLPPLDPKASLLDVDYMQRMRIYAMKMEILQLKRTYWLRKLQKT</sequence>
<dbReference type="OrthoDB" id="6244368at2759"/>
<feature type="region of interest" description="Disordered" evidence="1">
    <location>
        <begin position="122"/>
        <end position="177"/>
    </location>
</feature>
<feature type="compositionally biased region" description="Low complexity" evidence="1">
    <location>
        <begin position="145"/>
        <end position="155"/>
    </location>
</feature>
<feature type="compositionally biased region" description="Pro residues" evidence="1">
    <location>
        <begin position="163"/>
        <end position="176"/>
    </location>
</feature>
<dbReference type="EMBL" id="SUNJ01007735">
    <property type="protein sequence ID" value="TPP61758.1"/>
    <property type="molecule type" value="Genomic_DNA"/>
</dbReference>
<evidence type="ECO:0000256" key="1">
    <source>
        <dbReference type="SAM" id="MobiDB-lite"/>
    </source>
</evidence>
<proteinExistence type="predicted"/>
<reference evidence="2 3" key="1">
    <citation type="submission" date="2019-04" db="EMBL/GenBank/DDBJ databases">
        <title>Annotation for the trematode Fasciola gigantica.</title>
        <authorList>
            <person name="Choi Y.-J."/>
        </authorList>
    </citation>
    <scope>NUCLEOTIDE SEQUENCE [LARGE SCALE GENOMIC DNA]</scope>
    <source>
        <strain evidence="2">Uganda_cow_1</strain>
    </source>
</reference>
<evidence type="ECO:0000313" key="3">
    <source>
        <dbReference type="Proteomes" id="UP000316759"/>
    </source>
</evidence>
<accession>A0A504YVB0</accession>
<comment type="caution">
    <text evidence="2">The sequence shown here is derived from an EMBL/GenBank/DDBJ whole genome shotgun (WGS) entry which is preliminary data.</text>
</comment>
<feature type="compositionally biased region" description="Polar residues" evidence="1">
    <location>
        <begin position="123"/>
        <end position="138"/>
    </location>
</feature>
<evidence type="ECO:0000313" key="2">
    <source>
        <dbReference type="EMBL" id="TPP61758.1"/>
    </source>
</evidence>
<organism evidence="2 3">
    <name type="scientific">Fasciola gigantica</name>
    <name type="common">Giant liver fluke</name>
    <dbReference type="NCBI Taxonomy" id="46835"/>
    <lineage>
        <taxon>Eukaryota</taxon>
        <taxon>Metazoa</taxon>
        <taxon>Spiralia</taxon>
        <taxon>Lophotrochozoa</taxon>
        <taxon>Platyhelminthes</taxon>
        <taxon>Trematoda</taxon>
        <taxon>Digenea</taxon>
        <taxon>Plagiorchiida</taxon>
        <taxon>Echinostomata</taxon>
        <taxon>Echinostomatoidea</taxon>
        <taxon>Fasciolidae</taxon>
        <taxon>Fasciola</taxon>
    </lineage>
</organism>